<accession>A0A6J6RVN7</accession>
<dbReference type="EMBL" id="CAEZYK010000055">
    <property type="protein sequence ID" value="CAB4726531.1"/>
    <property type="molecule type" value="Genomic_DNA"/>
</dbReference>
<protein>
    <submittedName>
        <fullName evidence="1">Unannotated protein</fullName>
    </submittedName>
</protein>
<sequence length="30" mass="3212">MRPKITIAIVVLLVMILAASAAQFAFRLGP</sequence>
<organism evidence="1">
    <name type="scientific">freshwater metagenome</name>
    <dbReference type="NCBI Taxonomy" id="449393"/>
    <lineage>
        <taxon>unclassified sequences</taxon>
        <taxon>metagenomes</taxon>
        <taxon>ecological metagenomes</taxon>
    </lineage>
</organism>
<gene>
    <name evidence="1" type="ORF">UFOPK2683_01012</name>
</gene>
<reference evidence="1" key="1">
    <citation type="submission" date="2020-05" db="EMBL/GenBank/DDBJ databases">
        <authorList>
            <person name="Chiriac C."/>
            <person name="Salcher M."/>
            <person name="Ghai R."/>
            <person name="Kavagutti S V."/>
        </authorList>
    </citation>
    <scope>NUCLEOTIDE SEQUENCE</scope>
</reference>
<dbReference type="AlphaFoldDB" id="A0A6J6RVN7"/>
<evidence type="ECO:0000313" key="1">
    <source>
        <dbReference type="EMBL" id="CAB4726531.1"/>
    </source>
</evidence>
<name>A0A6J6RVN7_9ZZZZ</name>
<proteinExistence type="predicted"/>